<sequence>MVPNGEQLYFGDEAFINYEERGLKEACQSAFVLVAGGLGERLGYSGIKIALPSESTTGRCFLELYIRSILALQSASIDANKGEKEGCRIPLVIMTSDDTHLKTQELLRENNYFGMLNDQVLLLKQEKVPCLQDNEGRLALDPSDRYALLTKPHGHGDVHTLLFQSGLLSTWEKRGIKWVLFFQDTNGLLFKAIPASLGVSVTKDLDVNSLAVPRKAKEAIGGICRLTHENGTQIVINVEYNQLDPLLRANGQPDGDVNDATGYSPYPGNINQLIIKLGPYMEELARTKGAIKEFVNPKYKDASRRTFKSPTRLECMMQDYPFTLAPSAKVGFTVMDVWLAYAPVKNNPEDAAKVPKGNPSHSATTGEMAIYRANSLILKHVGVEIEGPKTATYNGQEVQVWPRIVWTPDWGITYSAVKRKVLGSCIISQNSTLVLNGKEIILDNVNLDGTLLVNAVNDAKVRLGSWRIRNSGWIIDPVDHENKRYPEEVRIRGFSIKKLDQKVVNIEEPGDFDLHQFS</sequence>
<dbReference type="Pfam" id="PF01704">
    <property type="entry name" value="UDPGP"/>
    <property type="match status" value="1"/>
</dbReference>
<comment type="cofactor">
    <cofactor evidence="2">
        <name>Mg(2+)</name>
        <dbReference type="ChEBI" id="CHEBI:18420"/>
    </cofactor>
</comment>
<dbReference type="PANTHER" id="PTHR11952">
    <property type="entry name" value="UDP- GLUCOSE PYROPHOSPHORYLASE"/>
    <property type="match status" value="1"/>
</dbReference>
<dbReference type="AlphaFoldDB" id="A0A8T2SMG5"/>
<dbReference type="InterPro" id="IPR039741">
    <property type="entry name" value="UDP-sugar_pyrophosphorylase"/>
</dbReference>
<gene>
    <name evidence="8" type="ORF">KP509_19G034100</name>
</gene>
<dbReference type="EMBL" id="CM035424">
    <property type="protein sequence ID" value="KAH7352205.1"/>
    <property type="molecule type" value="Genomic_DNA"/>
</dbReference>
<evidence type="ECO:0000256" key="1">
    <source>
        <dbReference type="ARBA" id="ARBA00001936"/>
    </source>
</evidence>
<dbReference type="OrthoDB" id="532420at2759"/>
<accession>A0A8T2SMG5</accession>
<dbReference type="Proteomes" id="UP000825935">
    <property type="component" value="Chromosome 19"/>
</dbReference>
<organism evidence="8 9">
    <name type="scientific">Ceratopteris richardii</name>
    <name type="common">Triangle waterfern</name>
    <dbReference type="NCBI Taxonomy" id="49495"/>
    <lineage>
        <taxon>Eukaryota</taxon>
        <taxon>Viridiplantae</taxon>
        <taxon>Streptophyta</taxon>
        <taxon>Embryophyta</taxon>
        <taxon>Tracheophyta</taxon>
        <taxon>Polypodiopsida</taxon>
        <taxon>Polypodiidae</taxon>
        <taxon>Polypodiales</taxon>
        <taxon>Pteridineae</taxon>
        <taxon>Pteridaceae</taxon>
        <taxon>Parkerioideae</taxon>
        <taxon>Ceratopteris</taxon>
    </lineage>
</organism>
<evidence type="ECO:0000256" key="7">
    <source>
        <dbReference type="ARBA" id="ARBA00048259"/>
    </source>
</evidence>
<comment type="cofactor">
    <cofactor evidence="1">
        <name>Mn(2+)</name>
        <dbReference type="ChEBI" id="CHEBI:29035"/>
    </cofactor>
</comment>
<dbReference type="OMA" id="PMGPRVV"/>
<reference evidence="8" key="1">
    <citation type="submission" date="2021-08" db="EMBL/GenBank/DDBJ databases">
        <title>WGS assembly of Ceratopteris richardii.</title>
        <authorList>
            <person name="Marchant D.B."/>
            <person name="Chen G."/>
            <person name="Jenkins J."/>
            <person name="Shu S."/>
            <person name="Leebens-Mack J."/>
            <person name="Grimwood J."/>
            <person name="Schmutz J."/>
            <person name="Soltis P."/>
            <person name="Soltis D."/>
            <person name="Chen Z.-H."/>
        </authorList>
    </citation>
    <scope>NUCLEOTIDE SEQUENCE</scope>
    <source>
        <strain evidence="8">Whitten #5841</strain>
        <tissue evidence="8">Leaf</tissue>
    </source>
</reference>
<dbReference type="FunFam" id="2.160.10.30:FF:000001">
    <property type="entry name" value="UDP-sugar pyrophosphorylase"/>
    <property type="match status" value="1"/>
</dbReference>
<dbReference type="GO" id="GO:0003977">
    <property type="term" value="F:UDP-N-acetylglucosamine diphosphorylase activity"/>
    <property type="evidence" value="ECO:0007669"/>
    <property type="project" value="TreeGrafter"/>
</dbReference>
<dbReference type="GO" id="GO:0006048">
    <property type="term" value="P:UDP-N-acetylglucosamine biosynthetic process"/>
    <property type="evidence" value="ECO:0007669"/>
    <property type="project" value="TreeGrafter"/>
</dbReference>
<dbReference type="CDD" id="cd06424">
    <property type="entry name" value="UGGPase"/>
    <property type="match status" value="1"/>
</dbReference>
<comment type="caution">
    <text evidence="8">The sequence shown here is derived from an EMBL/GenBank/DDBJ whole genome shotgun (WGS) entry which is preliminary data.</text>
</comment>
<dbReference type="FunFam" id="3.90.550.10:FF:000091">
    <property type="entry name" value="UDP-sugar pyrophosphorylase"/>
    <property type="match status" value="1"/>
</dbReference>
<dbReference type="PANTHER" id="PTHR11952:SF9">
    <property type="entry name" value="UDP-SUGAR PYROPHOSPHORYLASE"/>
    <property type="match status" value="1"/>
</dbReference>
<evidence type="ECO:0000256" key="3">
    <source>
        <dbReference type="ARBA" id="ARBA00022679"/>
    </source>
</evidence>
<dbReference type="GO" id="GO:0051748">
    <property type="term" value="F:UTP-monosaccharide-1-phosphate uridylyltransferase activity"/>
    <property type="evidence" value="ECO:0007669"/>
    <property type="project" value="UniProtKB-EC"/>
</dbReference>
<evidence type="ECO:0000313" key="8">
    <source>
        <dbReference type="EMBL" id="KAH7352205.1"/>
    </source>
</evidence>
<dbReference type="Gene3D" id="2.160.10.30">
    <property type="match status" value="1"/>
</dbReference>
<name>A0A8T2SMG5_CERRI</name>
<evidence type="ECO:0000256" key="6">
    <source>
        <dbReference type="ARBA" id="ARBA00039080"/>
    </source>
</evidence>
<dbReference type="InterPro" id="IPR029044">
    <property type="entry name" value="Nucleotide-diphossugar_trans"/>
</dbReference>
<evidence type="ECO:0000313" key="9">
    <source>
        <dbReference type="Proteomes" id="UP000825935"/>
    </source>
</evidence>
<comment type="similarity">
    <text evidence="5">Belongs to the USP family.</text>
</comment>
<dbReference type="InterPro" id="IPR002618">
    <property type="entry name" value="UDPGP_fam"/>
</dbReference>
<keyword evidence="4" id="KW-0548">Nucleotidyltransferase</keyword>
<keyword evidence="9" id="KW-1185">Reference proteome</keyword>
<comment type="catalytic activity">
    <reaction evidence="7">
        <text>a monosaccharide 1-phosphate + UTP + H(+) = a UDP-monosaccharide + diphosphate</text>
        <dbReference type="Rhea" id="RHEA:13205"/>
        <dbReference type="ChEBI" id="CHEBI:15378"/>
        <dbReference type="ChEBI" id="CHEBI:33019"/>
        <dbReference type="ChEBI" id="CHEBI:46398"/>
        <dbReference type="ChEBI" id="CHEBI:140358"/>
        <dbReference type="ChEBI" id="CHEBI:140359"/>
        <dbReference type="EC" id="2.7.7.64"/>
    </reaction>
</comment>
<dbReference type="Gene3D" id="3.90.550.10">
    <property type="entry name" value="Spore Coat Polysaccharide Biosynthesis Protein SpsA, Chain A"/>
    <property type="match status" value="1"/>
</dbReference>
<evidence type="ECO:0000256" key="2">
    <source>
        <dbReference type="ARBA" id="ARBA00001946"/>
    </source>
</evidence>
<dbReference type="EC" id="2.7.7.64" evidence="6"/>
<dbReference type="SUPFAM" id="SSF53448">
    <property type="entry name" value="Nucleotide-diphospho-sugar transferases"/>
    <property type="match status" value="1"/>
</dbReference>
<evidence type="ECO:0000256" key="4">
    <source>
        <dbReference type="ARBA" id="ARBA00022695"/>
    </source>
</evidence>
<keyword evidence="3" id="KW-0808">Transferase</keyword>
<protein>
    <recommendedName>
        <fullName evidence="6">UTP-monosaccharide-1-phosphate uridylyltransferase</fullName>
        <ecNumber evidence="6">2.7.7.64</ecNumber>
    </recommendedName>
</protein>
<evidence type="ECO:0000256" key="5">
    <source>
        <dbReference type="ARBA" id="ARBA00038047"/>
    </source>
</evidence>
<proteinExistence type="inferred from homology"/>